<comment type="caution">
    <text evidence="2">The sequence shown here is derived from an EMBL/GenBank/DDBJ whole genome shotgun (WGS) entry which is preliminary data.</text>
</comment>
<protein>
    <recommendedName>
        <fullName evidence="1">HNH nuclease domain-containing protein</fullName>
    </recommendedName>
</protein>
<evidence type="ECO:0000313" key="2">
    <source>
        <dbReference type="EMBL" id="KKM16916.1"/>
    </source>
</evidence>
<dbReference type="InterPro" id="IPR044925">
    <property type="entry name" value="His-Me_finger_sf"/>
</dbReference>
<dbReference type="Pfam" id="PF13392">
    <property type="entry name" value="HNH_3"/>
    <property type="match status" value="1"/>
</dbReference>
<evidence type="ECO:0000259" key="1">
    <source>
        <dbReference type="Pfam" id="PF13392"/>
    </source>
</evidence>
<gene>
    <name evidence="2" type="ORF">LCGC14_1681000</name>
</gene>
<name>A0A0F9HNN3_9ZZZZ</name>
<dbReference type="EMBL" id="LAZR01014567">
    <property type="protein sequence ID" value="KKM16916.1"/>
    <property type="molecule type" value="Genomic_DNA"/>
</dbReference>
<sequence>MAKLGEIKTGRELGRTAISAKFIWAACEDCSKERWTIYRPTKEWFAPRCLPCSGRHNGSTIKRETGSKSPSWKGGKFTCPEGYVYAYVALDSIFAPMRRKGHHQHTLEHRLVVAKHLGRCLTDKEVVHHLNGIKDDNRLENLQLTTKKNHHSVAFFLMRKEIATLREEVIALKKQSKEQFIRVRRLELIRNHVKINSA</sequence>
<feature type="domain" description="HNH nuclease" evidence="1">
    <location>
        <begin position="109"/>
        <end position="151"/>
    </location>
</feature>
<dbReference type="AlphaFoldDB" id="A0A0F9HNN3"/>
<accession>A0A0F9HNN3</accession>
<dbReference type="InterPro" id="IPR003615">
    <property type="entry name" value="HNH_nuc"/>
</dbReference>
<proteinExistence type="predicted"/>
<organism evidence="2">
    <name type="scientific">marine sediment metagenome</name>
    <dbReference type="NCBI Taxonomy" id="412755"/>
    <lineage>
        <taxon>unclassified sequences</taxon>
        <taxon>metagenomes</taxon>
        <taxon>ecological metagenomes</taxon>
    </lineage>
</organism>
<dbReference type="SUPFAM" id="SSF54060">
    <property type="entry name" value="His-Me finger endonucleases"/>
    <property type="match status" value="1"/>
</dbReference>
<dbReference type="Gene3D" id="3.90.75.20">
    <property type="match status" value="1"/>
</dbReference>
<reference evidence="2" key="1">
    <citation type="journal article" date="2015" name="Nature">
        <title>Complex archaea that bridge the gap between prokaryotes and eukaryotes.</title>
        <authorList>
            <person name="Spang A."/>
            <person name="Saw J.H."/>
            <person name="Jorgensen S.L."/>
            <person name="Zaremba-Niedzwiedzka K."/>
            <person name="Martijn J."/>
            <person name="Lind A.E."/>
            <person name="van Eijk R."/>
            <person name="Schleper C."/>
            <person name="Guy L."/>
            <person name="Ettema T.J."/>
        </authorList>
    </citation>
    <scope>NUCLEOTIDE SEQUENCE</scope>
</reference>